<dbReference type="HOGENOM" id="CLU_646823_0_0_10"/>
<dbReference type="STRING" id="880071.Fleli_3966"/>
<proteinExistence type="predicted"/>
<dbReference type="OrthoDB" id="2485468at2"/>
<dbReference type="RefSeq" id="WP_014799691.1">
    <property type="nucleotide sequence ID" value="NC_018018.1"/>
</dbReference>
<dbReference type="eggNOG" id="COG0515">
    <property type="taxonomic scope" value="Bacteria"/>
</dbReference>
<dbReference type="AlphaFoldDB" id="I4AQN3"/>
<keyword evidence="2" id="KW-1185">Reference proteome</keyword>
<evidence type="ECO:0000313" key="1">
    <source>
        <dbReference type="EMBL" id="AFM06268.1"/>
    </source>
</evidence>
<accession>I4AQN3</accession>
<dbReference type="Pfam" id="PF14903">
    <property type="entry name" value="WG_beta_rep"/>
    <property type="match status" value="2"/>
</dbReference>
<dbReference type="EMBL" id="CP003345">
    <property type="protein sequence ID" value="AFM06268.1"/>
    <property type="molecule type" value="Genomic_DNA"/>
</dbReference>
<dbReference type="PANTHER" id="PTHR37841">
    <property type="entry name" value="GLR2918 PROTEIN"/>
    <property type="match status" value="1"/>
</dbReference>
<evidence type="ECO:0008006" key="3">
    <source>
        <dbReference type="Google" id="ProtNLM"/>
    </source>
</evidence>
<organism evidence="1 2">
    <name type="scientific">Bernardetia litoralis (strain ATCC 23117 / DSM 6794 / NBRC 15988 / NCIMB 1366 / Fx l1 / Sio-4)</name>
    <name type="common">Flexibacter litoralis</name>
    <dbReference type="NCBI Taxonomy" id="880071"/>
    <lineage>
        <taxon>Bacteria</taxon>
        <taxon>Pseudomonadati</taxon>
        <taxon>Bacteroidota</taxon>
        <taxon>Cytophagia</taxon>
        <taxon>Cytophagales</taxon>
        <taxon>Bernardetiaceae</taxon>
        <taxon>Bernardetia</taxon>
    </lineage>
</organism>
<dbReference type="PANTHER" id="PTHR37841:SF1">
    <property type="entry name" value="DUF3298 DOMAIN-CONTAINING PROTEIN"/>
    <property type="match status" value="1"/>
</dbReference>
<protein>
    <recommendedName>
        <fullName evidence="3">KWG repeat protein</fullName>
    </recommendedName>
</protein>
<reference evidence="2" key="1">
    <citation type="submission" date="2012-06" db="EMBL/GenBank/DDBJ databases">
        <title>The complete genome of Flexibacter litoralis DSM 6794.</title>
        <authorList>
            <person name="Lucas S."/>
            <person name="Copeland A."/>
            <person name="Lapidus A."/>
            <person name="Glavina del Rio T."/>
            <person name="Dalin E."/>
            <person name="Tice H."/>
            <person name="Bruce D."/>
            <person name="Goodwin L."/>
            <person name="Pitluck S."/>
            <person name="Peters L."/>
            <person name="Ovchinnikova G."/>
            <person name="Lu M."/>
            <person name="Kyrpides N."/>
            <person name="Mavromatis K."/>
            <person name="Ivanova N."/>
            <person name="Brettin T."/>
            <person name="Detter J.C."/>
            <person name="Han C."/>
            <person name="Larimer F."/>
            <person name="Land M."/>
            <person name="Hauser L."/>
            <person name="Markowitz V."/>
            <person name="Cheng J.-F."/>
            <person name="Hugenholtz P."/>
            <person name="Woyke T."/>
            <person name="Wu D."/>
            <person name="Spring S."/>
            <person name="Lang E."/>
            <person name="Kopitz M."/>
            <person name="Brambilla E."/>
            <person name="Klenk H.-P."/>
            <person name="Eisen J.A."/>
        </authorList>
    </citation>
    <scope>NUCLEOTIDE SEQUENCE [LARGE SCALE GENOMIC DNA]</scope>
    <source>
        <strain evidence="2">ATCC 23117 / DSM 6794 / NBRC 15988 / NCIMB 1366 / Sio-4</strain>
    </source>
</reference>
<gene>
    <name evidence="1" type="ordered locus">Fleli_3966</name>
</gene>
<name>I4AQN3_BERLS</name>
<sequence precursor="true">MNLILKNLLQKSIFLFSFLVGIYFTLPSLVLAQNNGWETSTEEDITPKTDTTIIERKSLLAYGGDSIKIASIEGRLGVLNDTNAVIVPFQYDKISFFEGEDSTCTRWEGTLLVQSRGKYGVLDATGKPLTALYEKIEFMPETCQSSSGKTKVMLFYNKGKVGLADAYGNVVIRPSYDKIEFIKYYITRYGDTAKIERVLKPEMIIAKKGGKSGLFDLHNNVPLLRSEYNSIEYLQEVKVKTKKKTHSTHILKIKQGTKYGFLTLHNKAVLVPQYDYLGEFSSERGKTIGEAEELITLVQKNGKWGWINLEGKEIIKMNYDAAEDFRKDIAFVRKGRKWTAIDRKGKQTLKDSYEEIKYLALETEQNAFFKTLIIAKQKGKYGILDIEGKTLLNFEYDKLTFSPEKFGFNVEINGEEKFVNLKKN</sequence>
<evidence type="ECO:0000313" key="2">
    <source>
        <dbReference type="Proteomes" id="UP000006054"/>
    </source>
</evidence>
<dbReference type="Proteomes" id="UP000006054">
    <property type="component" value="Chromosome"/>
</dbReference>
<dbReference type="InterPro" id="IPR032774">
    <property type="entry name" value="WG_beta_rep"/>
</dbReference>
<dbReference type="KEGG" id="fli:Fleli_3966"/>